<dbReference type="PRINTS" id="PR00032">
    <property type="entry name" value="HTHARAC"/>
</dbReference>
<dbReference type="SUPFAM" id="SSF52172">
    <property type="entry name" value="CheY-like"/>
    <property type="match status" value="1"/>
</dbReference>
<comment type="function">
    <text evidence="9">May play the central regulatory role in sporulation. It may be an element of the effector pathway responsible for the activation of sporulation genes in response to nutritional stress. Spo0A may act in concert with spo0H (a sigma factor) to control the expression of some genes that are critical to the sporulation process.</text>
</comment>
<dbReference type="Pfam" id="PF12833">
    <property type="entry name" value="HTH_18"/>
    <property type="match status" value="1"/>
</dbReference>
<dbReference type="GeneID" id="86064979"/>
<dbReference type="GO" id="GO:0043565">
    <property type="term" value="F:sequence-specific DNA binding"/>
    <property type="evidence" value="ECO:0007669"/>
    <property type="project" value="InterPro"/>
</dbReference>
<feature type="domain" description="Response regulatory" evidence="12">
    <location>
        <begin position="3"/>
        <end position="120"/>
    </location>
</feature>
<evidence type="ECO:0000313" key="13">
    <source>
        <dbReference type="EMBL" id="PXX43715.1"/>
    </source>
</evidence>
<name>A0A2V3XVT3_9FIRM</name>
<dbReference type="SMART" id="SM00448">
    <property type="entry name" value="REC"/>
    <property type="match status" value="1"/>
</dbReference>
<dbReference type="SUPFAM" id="SSF46689">
    <property type="entry name" value="Homeodomain-like"/>
    <property type="match status" value="2"/>
</dbReference>
<dbReference type="GO" id="GO:0005737">
    <property type="term" value="C:cytoplasm"/>
    <property type="evidence" value="ECO:0007669"/>
    <property type="project" value="UniProtKB-SubCell"/>
</dbReference>
<evidence type="ECO:0000256" key="2">
    <source>
        <dbReference type="ARBA" id="ARBA00018672"/>
    </source>
</evidence>
<evidence type="ECO:0000256" key="1">
    <source>
        <dbReference type="ARBA" id="ARBA00004496"/>
    </source>
</evidence>
<proteinExistence type="predicted"/>
<evidence type="ECO:0000256" key="8">
    <source>
        <dbReference type="ARBA" id="ARBA00023163"/>
    </source>
</evidence>
<dbReference type="InterPro" id="IPR018062">
    <property type="entry name" value="HTH_AraC-typ_CS"/>
</dbReference>
<keyword evidence="6" id="KW-0805">Transcription regulation</keyword>
<dbReference type="PROSITE" id="PS50110">
    <property type="entry name" value="RESPONSE_REGULATORY"/>
    <property type="match status" value="1"/>
</dbReference>
<dbReference type="EMBL" id="QJKD01000029">
    <property type="protein sequence ID" value="PXX43715.1"/>
    <property type="molecule type" value="Genomic_DNA"/>
</dbReference>
<dbReference type="Gene3D" id="3.40.50.2300">
    <property type="match status" value="1"/>
</dbReference>
<keyword evidence="7" id="KW-0238">DNA-binding</keyword>
<gene>
    <name evidence="13" type="ORF">DFR60_12924</name>
</gene>
<evidence type="ECO:0000256" key="6">
    <source>
        <dbReference type="ARBA" id="ARBA00023015"/>
    </source>
</evidence>
<evidence type="ECO:0000313" key="14">
    <source>
        <dbReference type="Proteomes" id="UP000248057"/>
    </source>
</evidence>
<sequence>MRTLLIVEDEKMIRQGIAVMAKRSSVEISEILECRNGQEALEILKKREIDIMFTDIRMPKMDGIELVKETENLKKCPKIVVVSGYDDFNYAVEMLKHGVKDYILKPVKREKIEELLKKLDAEINGEKKLEGIELQAFTRELMLYLKQPSVTEKELESVRWKFEQYMGQEPYYAVVSARRRGEEEKEPEPGCLELEMDGQEIRFLQAEHSEKFLQNAGLAGAVGVSGEHCSFEACGDAYREAAEARLYAYFRGLSRCCPADMAAGKDGGHVPEEFVAHFVSQFPTEHMEKAVMSFKHLLFQARHGQMAMADVIESADRLQRELSGSYRKMVSEEKQPLFDMEQPLAFLNAEEYEESFCTWVRQIRSCMDEVYDSNQNRNKIRTAVRYVEENFRTDLNMAMVSNYVSMNYSLFSIAFKEYTGVNFVSYLKNLRIEEAKRLLETTDEKIQDIGRRVGFESDKHFLKSFKAICGISPTDYRRNAELGK</sequence>
<dbReference type="Proteomes" id="UP000248057">
    <property type="component" value="Unassembled WGS sequence"/>
</dbReference>
<comment type="caution">
    <text evidence="13">The sequence shown here is derived from an EMBL/GenBank/DDBJ whole genome shotgun (WGS) entry which is preliminary data.</text>
</comment>
<dbReference type="PROSITE" id="PS01124">
    <property type="entry name" value="HTH_ARAC_FAMILY_2"/>
    <property type="match status" value="1"/>
</dbReference>
<comment type="subcellular location">
    <subcellularLocation>
        <location evidence="1">Cytoplasm</location>
    </subcellularLocation>
</comment>
<protein>
    <recommendedName>
        <fullName evidence="2">Stage 0 sporulation protein A homolog</fullName>
    </recommendedName>
</protein>
<accession>A0A2V3XVT3</accession>
<evidence type="ECO:0000256" key="5">
    <source>
        <dbReference type="ARBA" id="ARBA00023012"/>
    </source>
</evidence>
<evidence type="ECO:0000256" key="3">
    <source>
        <dbReference type="ARBA" id="ARBA00022490"/>
    </source>
</evidence>
<evidence type="ECO:0000256" key="10">
    <source>
        <dbReference type="PROSITE-ProRule" id="PRU00169"/>
    </source>
</evidence>
<dbReference type="SMART" id="SM00342">
    <property type="entry name" value="HTH_ARAC"/>
    <property type="match status" value="1"/>
</dbReference>
<evidence type="ECO:0000259" key="12">
    <source>
        <dbReference type="PROSITE" id="PS50110"/>
    </source>
</evidence>
<keyword evidence="5" id="KW-0902">Two-component regulatory system</keyword>
<dbReference type="PROSITE" id="PS00041">
    <property type="entry name" value="HTH_ARAC_FAMILY_1"/>
    <property type="match status" value="1"/>
</dbReference>
<dbReference type="PANTHER" id="PTHR42713:SF3">
    <property type="entry name" value="TRANSCRIPTIONAL REGULATORY PROTEIN HPTR"/>
    <property type="match status" value="1"/>
</dbReference>
<dbReference type="InterPro" id="IPR018060">
    <property type="entry name" value="HTH_AraC"/>
</dbReference>
<evidence type="ECO:0000259" key="11">
    <source>
        <dbReference type="PROSITE" id="PS01124"/>
    </source>
</evidence>
<dbReference type="InterPro" id="IPR051552">
    <property type="entry name" value="HptR"/>
</dbReference>
<dbReference type="RefSeq" id="WP_207659588.1">
    <property type="nucleotide sequence ID" value="NZ_QJKD01000029.1"/>
</dbReference>
<dbReference type="PANTHER" id="PTHR42713">
    <property type="entry name" value="HISTIDINE KINASE-RELATED"/>
    <property type="match status" value="1"/>
</dbReference>
<dbReference type="InterPro" id="IPR020449">
    <property type="entry name" value="Tscrpt_reg_AraC-type_HTH"/>
</dbReference>
<reference evidence="13 14" key="1">
    <citation type="submission" date="2018-05" db="EMBL/GenBank/DDBJ databases">
        <title>Genomic Encyclopedia of Type Strains, Phase IV (KMG-IV): sequencing the most valuable type-strain genomes for metagenomic binning, comparative biology and taxonomic classification.</title>
        <authorList>
            <person name="Goeker M."/>
        </authorList>
    </citation>
    <scope>NUCLEOTIDE SEQUENCE [LARGE SCALE GENOMIC DNA]</scope>
    <source>
        <strain evidence="13 14">DSM 24995</strain>
    </source>
</reference>
<dbReference type="Gene3D" id="1.10.10.60">
    <property type="entry name" value="Homeodomain-like"/>
    <property type="match status" value="2"/>
</dbReference>
<keyword evidence="3" id="KW-0963">Cytoplasm</keyword>
<dbReference type="Pfam" id="PF00072">
    <property type="entry name" value="Response_reg"/>
    <property type="match status" value="1"/>
</dbReference>
<evidence type="ECO:0000256" key="7">
    <source>
        <dbReference type="ARBA" id="ARBA00023125"/>
    </source>
</evidence>
<dbReference type="InterPro" id="IPR001789">
    <property type="entry name" value="Sig_transdc_resp-reg_receiver"/>
</dbReference>
<dbReference type="CDD" id="cd17536">
    <property type="entry name" value="REC_YesN-like"/>
    <property type="match status" value="1"/>
</dbReference>
<dbReference type="GO" id="GO:0003700">
    <property type="term" value="F:DNA-binding transcription factor activity"/>
    <property type="evidence" value="ECO:0007669"/>
    <property type="project" value="InterPro"/>
</dbReference>
<organism evidence="13 14">
    <name type="scientific">Hungatella effluvii</name>
    <dbReference type="NCBI Taxonomy" id="1096246"/>
    <lineage>
        <taxon>Bacteria</taxon>
        <taxon>Bacillati</taxon>
        <taxon>Bacillota</taxon>
        <taxon>Clostridia</taxon>
        <taxon>Lachnospirales</taxon>
        <taxon>Lachnospiraceae</taxon>
        <taxon>Hungatella</taxon>
    </lineage>
</organism>
<dbReference type="AlphaFoldDB" id="A0A2V3XVT3"/>
<feature type="modified residue" description="4-aspartylphosphate" evidence="10">
    <location>
        <position position="55"/>
    </location>
</feature>
<dbReference type="InterPro" id="IPR011006">
    <property type="entry name" value="CheY-like_superfamily"/>
</dbReference>
<keyword evidence="14" id="KW-1185">Reference proteome</keyword>
<keyword evidence="8" id="KW-0804">Transcription</keyword>
<keyword evidence="4 10" id="KW-0597">Phosphoprotein</keyword>
<feature type="domain" description="HTH araC/xylS-type" evidence="11">
    <location>
        <begin position="381"/>
        <end position="479"/>
    </location>
</feature>
<dbReference type="InterPro" id="IPR009057">
    <property type="entry name" value="Homeodomain-like_sf"/>
</dbReference>
<evidence type="ECO:0000256" key="4">
    <source>
        <dbReference type="ARBA" id="ARBA00022553"/>
    </source>
</evidence>
<dbReference type="GO" id="GO:0000160">
    <property type="term" value="P:phosphorelay signal transduction system"/>
    <property type="evidence" value="ECO:0007669"/>
    <property type="project" value="UniProtKB-KW"/>
</dbReference>
<evidence type="ECO:0000256" key="9">
    <source>
        <dbReference type="ARBA" id="ARBA00024867"/>
    </source>
</evidence>